<comment type="caution">
    <text evidence="1">The sequence shown here is derived from an EMBL/GenBank/DDBJ whole genome shotgun (WGS) entry which is preliminary data.</text>
</comment>
<reference evidence="1 2" key="2">
    <citation type="journal article" date="2021" name="Genomics">
        <title>High-quality reference genome for Clonorchis sinensis.</title>
        <authorList>
            <person name="Young N.D."/>
            <person name="Stroehlein A.J."/>
            <person name="Kinkar L."/>
            <person name="Wang T."/>
            <person name="Sohn W.M."/>
            <person name="Chang B.C.H."/>
            <person name="Kaur P."/>
            <person name="Weisz D."/>
            <person name="Dudchenko O."/>
            <person name="Aiden E.L."/>
            <person name="Korhonen P.K."/>
            <person name="Gasser R.B."/>
        </authorList>
    </citation>
    <scope>NUCLEOTIDE SEQUENCE [LARGE SCALE GENOMIC DNA]</scope>
    <source>
        <strain evidence="1">Cs-k2</strain>
    </source>
</reference>
<organism evidence="1 2">
    <name type="scientific">Clonorchis sinensis</name>
    <name type="common">Chinese liver fluke</name>
    <dbReference type="NCBI Taxonomy" id="79923"/>
    <lineage>
        <taxon>Eukaryota</taxon>
        <taxon>Metazoa</taxon>
        <taxon>Spiralia</taxon>
        <taxon>Lophotrochozoa</taxon>
        <taxon>Platyhelminthes</taxon>
        <taxon>Trematoda</taxon>
        <taxon>Digenea</taxon>
        <taxon>Opisthorchiida</taxon>
        <taxon>Opisthorchiata</taxon>
        <taxon>Opisthorchiidae</taxon>
        <taxon>Clonorchis</taxon>
    </lineage>
</organism>
<accession>A0A3R7D1E4</accession>
<dbReference type="EMBL" id="NIRI02000056">
    <property type="protein sequence ID" value="KAG5446645.1"/>
    <property type="molecule type" value="Genomic_DNA"/>
</dbReference>
<dbReference type="AlphaFoldDB" id="A0A3R7D1E4"/>
<name>A0A3R7D1E4_CLOSI</name>
<dbReference type="InParanoid" id="A0A3R7D1E4"/>
<protein>
    <submittedName>
        <fullName evidence="1">Uncharacterized protein</fullName>
    </submittedName>
</protein>
<proteinExistence type="predicted"/>
<dbReference type="Proteomes" id="UP000286415">
    <property type="component" value="Unassembled WGS sequence"/>
</dbReference>
<gene>
    <name evidence="1" type="ORF">CSKR_108303</name>
</gene>
<evidence type="ECO:0000313" key="2">
    <source>
        <dbReference type="Proteomes" id="UP000286415"/>
    </source>
</evidence>
<reference evidence="1 2" key="1">
    <citation type="journal article" date="2018" name="Biotechnol. Adv.">
        <title>Improved genomic resources and new bioinformatic workflow for the carcinogenic parasite Clonorchis sinensis: Biotechnological implications.</title>
        <authorList>
            <person name="Wang D."/>
            <person name="Korhonen P.K."/>
            <person name="Gasser R.B."/>
            <person name="Young N.D."/>
        </authorList>
    </citation>
    <scope>NUCLEOTIDE SEQUENCE [LARGE SCALE GENOMIC DNA]</scope>
    <source>
        <strain evidence="1">Cs-k2</strain>
    </source>
</reference>
<evidence type="ECO:0000313" key="1">
    <source>
        <dbReference type="EMBL" id="KAG5446645.1"/>
    </source>
</evidence>
<keyword evidence="2" id="KW-1185">Reference proteome</keyword>
<sequence>MTVIGWKTICIALNSEPIAKQRCHAQITSRYSGIMGLRKCHGLTAKQRCLAGNANALLFLRNNSPHVPTPNLEDQETMFVRPLAIDQPGMRDSVSVAGTLPSTAHWVAEVRKPPHHGKVQSLRVNPIMDLCGSHH</sequence>